<dbReference type="SMART" id="SM00248">
    <property type="entry name" value="ANK"/>
    <property type="match status" value="4"/>
</dbReference>
<dbReference type="STRING" id="177199.A0A420Y270"/>
<accession>A0A420Y270</accession>
<dbReference type="InterPro" id="IPR046347">
    <property type="entry name" value="bZIP_sf"/>
</dbReference>
<dbReference type="Proteomes" id="UP000275385">
    <property type="component" value="Unassembled WGS sequence"/>
</dbReference>
<feature type="region of interest" description="Disordered" evidence="4">
    <location>
        <begin position="32"/>
        <end position="56"/>
    </location>
</feature>
<dbReference type="SUPFAM" id="SSF57959">
    <property type="entry name" value="Leucine zipper domain"/>
    <property type="match status" value="1"/>
</dbReference>
<proteinExistence type="predicted"/>
<keyword evidence="6" id="KW-1185">Reference proteome</keyword>
<organism evidence="5 6">
    <name type="scientific">Coniochaeta pulveracea</name>
    <dbReference type="NCBI Taxonomy" id="177199"/>
    <lineage>
        <taxon>Eukaryota</taxon>
        <taxon>Fungi</taxon>
        <taxon>Dikarya</taxon>
        <taxon>Ascomycota</taxon>
        <taxon>Pezizomycotina</taxon>
        <taxon>Sordariomycetes</taxon>
        <taxon>Sordariomycetidae</taxon>
        <taxon>Coniochaetales</taxon>
        <taxon>Coniochaetaceae</taxon>
        <taxon>Coniochaeta</taxon>
    </lineage>
</organism>
<dbReference type="SUPFAM" id="SSF48403">
    <property type="entry name" value="Ankyrin repeat"/>
    <property type="match status" value="1"/>
</dbReference>
<dbReference type="EMBL" id="QVQW01000064">
    <property type="protein sequence ID" value="RKU41965.1"/>
    <property type="molecule type" value="Genomic_DNA"/>
</dbReference>
<feature type="repeat" description="ANK" evidence="3">
    <location>
        <begin position="332"/>
        <end position="364"/>
    </location>
</feature>
<dbReference type="Pfam" id="PF00023">
    <property type="entry name" value="Ank"/>
    <property type="match status" value="1"/>
</dbReference>
<evidence type="ECO:0000256" key="3">
    <source>
        <dbReference type="PROSITE-ProRule" id="PRU00023"/>
    </source>
</evidence>
<feature type="compositionally biased region" description="Pro residues" evidence="4">
    <location>
        <begin position="195"/>
        <end position="208"/>
    </location>
</feature>
<dbReference type="PROSITE" id="PS50088">
    <property type="entry name" value="ANK_REPEAT"/>
    <property type="match status" value="2"/>
</dbReference>
<dbReference type="GO" id="GO:0005634">
    <property type="term" value="C:nucleus"/>
    <property type="evidence" value="ECO:0007669"/>
    <property type="project" value="TreeGrafter"/>
</dbReference>
<dbReference type="Pfam" id="PF12796">
    <property type="entry name" value="Ank_2"/>
    <property type="match status" value="1"/>
</dbReference>
<evidence type="ECO:0000313" key="6">
    <source>
        <dbReference type="Proteomes" id="UP000275385"/>
    </source>
</evidence>
<dbReference type="InterPro" id="IPR002110">
    <property type="entry name" value="Ankyrin_rpt"/>
</dbReference>
<evidence type="ECO:0000256" key="2">
    <source>
        <dbReference type="ARBA" id="ARBA00023043"/>
    </source>
</evidence>
<keyword evidence="1" id="KW-0677">Repeat</keyword>
<dbReference type="PANTHER" id="PTHR24124:SF14">
    <property type="entry name" value="CHROMOSOME UNDETERMINED SCAFFOLD_25, WHOLE GENOME SHOTGUN SEQUENCE"/>
    <property type="match status" value="1"/>
</dbReference>
<feature type="region of interest" description="Disordered" evidence="4">
    <location>
        <begin position="170"/>
        <end position="221"/>
    </location>
</feature>
<evidence type="ECO:0000256" key="4">
    <source>
        <dbReference type="SAM" id="MobiDB-lite"/>
    </source>
</evidence>
<evidence type="ECO:0000256" key="1">
    <source>
        <dbReference type="ARBA" id="ARBA00022737"/>
    </source>
</evidence>
<gene>
    <name evidence="5" type="ORF">DL546_005598</name>
</gene>
<dbReference type="InterPro" id="IPR036770">
    <property type="entry name" value="Ankyrin_rpt-contain_sf"/>
</dbReference>
<name>A0A420Y270_9PEZI</name>
<dbReference type="PROSITE" id="PS50297">
    <property type="entry name" value="ANK_REP_REGION"/>
    <property type="match status" value="2"/>
</dbReference>
<keyword evidence="2 3" id="KW-0040">ANK repeat</keyword>
<comment type="caution">
    <text evidence="5">The sequence shown here is derived from an EMBL/GenBank/DDBJ whole genome shotgun (WGS) entry which is preliminary data.</text>
</comment>
<dbReference type="PANTHER" id="PTHR24124">
    <property type="entry name" value="ANKYRIN REPEAT FAMILY A"/>
    <property type="match status" value="1"/>
</dbReference>
<protein>
    <submittedName>
        <fullName evidence="5">Uncharacterized protein</fullName>
    </submittedName>
</protein>
<dbReference type="Gene3D" id="1.25.40.20">
    <property type="entry name" value="Ankyrin repeat-containing domain"/>
    <property type="match status" value="1"/>
</dbReference>
<feature type="repeat" description="ANK" evidence="3">
    <location>
        <begin position="263"/>
        <end position="295"/>
    </location>
</feature>
<reference evidence="5 6" key="1">
    <citation type="submission" date="2018-08" db="EMBL/GenBank/DDBJ databases">
        <title>Draft genome of the lignicolous fungus Coniochaeta pulveracea.</title>
        <authorList>
            <person name="Borstlap C.J."/>
            <person name="De Witt R.N."/>
            <person name="Botha A."/>
            <person name="Volschenk H."/>
        </authorList>
    </citation>
    <scope>NUCLEOTIDE SEQUENCE [LARGE SCALE GENOMIC DNA]</scope>
    <source>
        <strain evidence="5 6">CAB683</strain>
    </source>
</reference>
<evidence type="ECO:0000313" key="5">
    <source>
        <dbReference type="EMBL" id="RKU41965.1"/>
    </source>
</evidence>
<dbReference type="AlphaFoldDB" id="A0A420Y270"/>
<sequence length="366" mass="39938">MYGTDSMINPFPRPYFDYPSYDVPVCISERRRRQNRNAQRSFRQRRKAQRHNADGATIAVQLSTTESISSGLELSRSEYASYFRISQSQEDNSPCDFGLGQSVLNGLETSEMASSVYQSPAASSPFPYSSSSAFTPPQELLEYLQVDYPPLPIEDNTTLNNHNLMSSEPGYLLPSASSTTSMGASPPHPRRCFPLPTPPPPLAQPQPQPQHHSSAPGAPHLKTAPAYEYVGVLHVAAQKGHAHIVDMLLRSRHGMDCNAPDSEGRTPLMHAVVAGHAAALRALLAAGARCDAVDNRQRSVLHLAVLSRREQMLRLLLEETGAGALLDTYDADGNTPLHLAVAEGFEAGVEMLLRSGTNLEIPARRC</sequence>
<dbReference type="GO" id="GO:0003700">
    <property type="term" value="F:DNA-binding transcription factor activity"/>
    <property type="evidence" value="ECO:0007669"/>
    <property type="project" value="InterPro"/>
</dbReference>
<dbReference type="OrthoDB" id="20872at2759"/>